<keyword evidence="1" id="KW-0812">Transmembrane</keyword>
<dbReference type="EMBL" id="FYDG01000001">
    <property type="protein sequence ID" value="SNB52623.1"/>
    <property type="molecule type" value="Genomic_DNA"/>
</dbReference>
<evidence type="ECO:0000256" key="1">
    <source>
        <dbReference type="SAM" id="Phobius"/>
    </source>
</evidence>
<dbReference type="AlphaFoldDB" id="A0A212Q005"/>
<protein>
    <recommendedName>
        <fullName evidence="5">VPLPA-CTERM sorting domain-containing protein</fullName>
    </recommendedName>
</protein>
<name>A0A212Q005_RHOAC</name>
<keyword evidence="1" id="KW-0472">Membrane</keyword>
<sequence>MNKTFSSLSLAAGLVLGMTVGSGAATVADRLGIYQDSISPSNAQTFYSSLGYDKFVQAFNFAVSDPTVGLDGIKSSLDNFGKSWESPAPFSIANKVTILGNGAWFQVVDFSNTAHPGISQINSVPGPIVGAGLPALFGLVGAAWAIRRRKMV</sequence>
<keyword evidence="1" id="KW-1133">Transmembrane helix</keyword>
<dbReference type="OrthoDB" id="10018218at2"/>
<gene>
    <name evidence="3" type="ORF">SAMN06265338_101294</name>
</gene>
<feature type="signal peptide" evidence="2">
    <location>
        <begin position="1"/>
        <end position="24"/>
    </location>
</feature>
<keyword evidence="4" id="KW-1185">Reference proteome</keyword>
<dbReference type="RefSeq" id="WP_088518785.1">
    <property type="nucleotide sequence ID" value="NZ_FYDG01000001.1"/>
</dbReference>
<reference evidence="4" key="1">
    <citation type="submission" date="2017-06" db="EMBL/GenBank/DDBJ databases">
        <authorList>
            <person name="Varghese N."/>
            <person name="Submissions S."/>
        </authorList>
    </citation>
    <scope>NUCLEOTIDE SEQUENCE [LARGE SCALE GENOMIC DNA]</scope>
    <source>
        <strain evidence="4">DSM 137</strain>
    </source>
</reference>
<feature type="transmembrane region" description="Helical" evidence="1">
    <location>
        <begin position="128"/>
        <end position="146"/>
    </location>
</feature>
<evidence type="ECO:0000313" key="4">
    <source>
        <dbReference type="Proteomes" id="UP000198418"/>
    </source>
</evidence>
<dbReference type="Proteomes" id="UP000198418">
    <property type="component" value="Unassembled WGS sequence"/>
</dbReference>
<feature type="chain" id="PRO_5013279029" description="VPLPA-CTERM sorting domain-containing protein" evidence="2">
    <location>
        <begin position="25"/>
        <end position="152"/>
    </location>
</feature>
<keyword evidence="2" id="KW-0732">Signal</keyword>
<evidence type="ECO:0000256" key="2">
    <source>
        <dbReference type="SAM" id="SignalP"/>
    </source>
</evidence>
<accession>A0A212Q005</accession>
<proteinExistence type="predicted"/>
<evidence type="ECO:0000313" key="3">
    <source>
        <dbReference type="EMBL" id="SNB52623.1"/>
    </source>
</evidence>
<organism evidence="3 4">
    <name type="scientific">Rhodoblastus acidophilus</name>
    <name type="common">Rhodopseudomonas acidophila</name>
    <dbReference type="NCBI Taxonomy" id="1074"/>
    <lineage>
        <taxon>Bacteria</taxon>
        <taxon>Pseudomonadati</taxon>
        <taxon>Pseudomonadota</taxon>
        <taxon>Alphaproteobacteria</taxon>
        <taxon>Hyphomicrobiales</taxon>
        <taxon>Rhodoblastaceae</taxon>
        <taxon>Rhodoblastus</taxon>
    </lineage>
</organism>
<evidence type="ECO:0008006" key="5">
    <source>
        <dbReference type="Google" id="ProtNLM"/>
    </source>
</evidence>